<dbReference type="InterPro" id="IPR011701">
    <property type="entry name" value="MFS"/>
</dbReference>
<evidence type="ECO:0000256" key="6">
    <source>
        <dbReference type="ARBA" id="ARBA00022989"/>
    </source>
</evidence>
<feature type="transmembrane region" description="Helical" evidence="8">
    <location>
        <begin position="310"/>
        <end position="332"/>
    </location>
</feature>
<feature type="transmembrane region" description="Helical" evidence="8">
    <location>
        <begin position="141"/>
        <end position="165"/>
    </location>
</feature>
<comment type="function">
    <text evidence="1">Resistance to tetracycline by an active tetracycline efflux. This is an energy-dependent process that decreases the accumulation of the antibiotic in whole cells. This protein functions as a metal-tetracycline/H(+) antiporter.</text>
</comment>
<dbReference type="RefSeq" id="WP_256618103.1">
    <property type="nucleotide sequence ID" value="NZ_JANIBC010000001.1"/>
</dbReference>
<keyword evidence="7 8" id="KW-0472">Membrane</keyword>
<dbReference type="EMBL" id="JANIBC010000001">
    <property type="protein sequence ID" value="MCQ8184298.1"/>
    <property type="molecule type" value="Genomic_DNA"/>
</dbReference>
<feature type="transmembrane region" description="Helical" evidence="8">
    <location>
        <begin position="249"/>
        <end position="273"/>
    </location>
</feature>
<comment type="subcellular location">
    <subcellularLocation>
        <location evidence="2">Membrane</location>
        <topology evidence="2">Multi-pass membrane protein</topology>
    </subcellularLocation>
</comment>
<accession>A0A9X2L748</accession>
<evidence type="ECO:0000259" key="9">
    <source>
        <dbReference type="PROSITE" id="PS50850"/>
    </source>
</evidence>
<proteinExistence type="inferred from homology"/>
<comment type="similarity">
    <text evidence="3">Belongs to the major facilitator superfamily. TCR/Tet family.</text>
</comment>
<feature type="domain" description="Major facilitator superfamily (MFS) profile" evidence="9">
    <location>
        <begin position="12"/>
        <end position="405"/>
    </location>
</feature>
<organism evidence="10 11">
    <name type="scientific">Parvularcula maris</name>
    <dbReference type="NCBI Taxonomy" id="2965077"/>
    <lineage>
        <taxon>Bacteria</taxon>
        <taxon>Pseudomonadati</taxon>
        <taxon>Pseudomonadota</taxon>
        <taxon>Alphaproteobacteria</taxon>
        <taxon>Parvularculales</taxon>
        <taxon>Parvularculaceae</taxon>
        <taxon>Parvularcula</taxon>
    </lineage>
</organism>
<feature type="transmembrane region" description="Helical" evidence="8">
    <location>
        <begin position="210"/>
        <end position="229"/>
    </location>
</feature>
<dbReference type="GO" id="GO:0016020">
    <property type="term" value="C:membrane"/>
    <property type="evidence" value="ECO:0007669"/>
    <property type="project" value="UniProtKB-SubCell"/>
</dbReference>
<dbReference type="InterPro" id="IPR001958">
    <property type="entry name" value="Tet-R_TetA/multi-R_MdtG-like"/>
</dbReference>
<feature type="transmembrane region" description="Helical" evidence="8">
    <location>
        <begin position="344"/>
        <end position="363"/>
    </location>
</feature>
<keyword evidence="6 8" id="KW-1133">Transmembrane helix</keyword>
<dbReference type="PROSITE" id="PS50850">
    <property type="entry name" value="MFS"/>
    <property type="match status" value="1"/>
</dbReference>
<name>A0A9X2L748_9PROT</name>
<dbReference type="Pfam" id="PF07690">
    <property type="entry name" value="MFS_1"/>
    <property type="match status" value="1"/>
</dbReference>
<comment type="caution">
    <text evidence="10">The sequence shown here is derived from an EMBL/GenBank/DDBJ whole genome shotgun (WGS) entry which is preliminary data.</text>
</comment>
<dbReference type="InterPro" id="IPR020846">
    <property type="entry name" value="MFS_dom"/>
</dbReference>
<evidence type="ECO:0000256" key="5">
    <source>
        <dbReference type="ARBA" id="ARBA00022692"/>
    </source>
</evidence>
<dbReference type="Proteomes" id="UP001142610">
    <property type="component" value="Unassembled WGS sequence"/>
</dbReference>
<feature type="transmembrane region" description="Helical" evidence="8">
    <location>
        <begin position="383"/>
        <end position="401"/>
    </location>
</feature>
<reference evidence="10" key="1">
    <citation type="submission" date="2022-07" db="EMBL/GenBank/DDBJ databases">
        <title>Parvularcula maris sp. nov., an algicidal bacterium isolated from seawater.</title>
        <authorList>
            <person name="Li F."/>
        </authorList>
    </citation>
    <scope>NUCLEOTIDE SEQUENCE</scope>
    <source>
        <strain evidence="10">BGMRC 0090</strain>
    </source>
</reference>
<feature type="transmembrane region" description="Helical" evidence="8">
    <location>
        <begin position="171"/>
        <end position="189"/>
    </location>
</feature>
<evidence type="ECO:0000256" key="4">
    <source>
        <dbReference type="ARBA" id="ARBA00022448"/>
    </source>
</evidence>
<evidence type="ECO:0000256" key="8">
    <source>
        <dbReference type="SAM" id="Phobius"/>
    </source>
</evidence>
<keyword evidence="4" id="KW-0813">Transport</keyword>
<dbReference type="PANTHER" id="PTHR23504:SF15">
    <property type="entry name" value="MAJOR FACILITATOR SUPERFAMILY (MFS) PROFILE DOMAIN-CONTAINING PROTEIN"/>
    <property type="match status" value="1"/>
</dbReference>
<sequence>MAENAAPSPRTALTFMFVTVLLSMIGFGIIMPILPQLLMEVTGEDVSGAASYGGVLYFVYALAQFFMSPVMGGLSDRFGRRPVLLTSLAFYALDFLLMALAPTYAWLVLARFLSGATAATYSTANAVIADISPPEKRSGNFGLIGAAFGLGFIVGPLVGGLFATIDVRAPFYAAAALGAVNFLFGLFFFPETNKTPRPFSLARANPFGSLWSVTRVRIVMVVLGAYFLMQFAHNSLPAVFSYFAVQKYGWSGLDIGFALAFVGVTAALVQGGLTRTLIPKIGEPSAVLIGATSMTISFMGYAFFAPTGMWIYVWIAVGALGGLMMPAMQGIMSSAVPADSQGELQGAIGSVMSLTMMTSPLVMTRIFTTYTDGEGVVFPGAPLLLGGICILLSMIPFAVIVSRSRRPVPQASPGVSV</sequence>
<dbReference type="PROSITE" id="PS00216">
    <property type="entry name" value="SUGAR_TRANSPORT_1"/>
    <property type="match status" value="1"/>
</dbReference>
<dbReference type="SUPFAM" id="SSF103473">
    <property type="entry name" value="MFS general substrate transporter"/>
    <property type="match status" value="1"/>
</dbReference>
<dbReference type="PRINTS" id="PR01035">
    <property type="entry name" value="TCRTETA"/>
</dbReference>
<keyword evidence="11" id="KW-1185">Reference proteome</keyword>
<dbReference type="GO" id="GO:0022857">
    <property type="term" value="F:transmembrane transporter activity"/>
    <property type="evidence" value="ECO:0007669"/>
    <property type="project" value="InterPro"/>
</dbReference>
<evidence type="ECO:0000313" key="10">
    <source>
        <dbReference type="EMBL" id="MCQ8184298.1"/>
    </source>
</evidence>
<dbReference type="CDD" id="cd17388">
    <property type="entry name" value="MFS_TetA"/>
    <property type="match status" value="1"/>
</dbReference>
<keyword evidence="5 8" id="KW-0812">Transmembrane</keyword>
<feature type="transmembrane region" description="Helical" evidence="8">
    <location>
        <begin position="285"/>
        <end position="304"/>
    </location>
</feature>
<dbReference type="PANTHER" id="PTHR23504">
    <property type="entry name" value="MAJOR FACILITATOR SUPERFAMILY DOMAIN-CONTAINING PROTEIN 10"/>
    <property type="match status" value="1"/>
</dbReference>
<dbReference type="Gene3D" id="1.20.1250.20">
    <property type="entry name" value="MFS general substrate transporter like domains"/>
    <property type="match status" value="1"/>
</dbReference>
<dbReference type="AlphaFoldDB" id="A0A9X2L748"/>
<evidence type="ECO:0000313" key="11">
    <source>
        <dbReference type="Proteomes" id="UP001142610"/>
    </source>
</evidence>
<evidence type="ECO:0000256" key="1">
    <source>
        <dbReference type="ARBA" id="ARBA00003279"/>
    </source>
</evidence>
<evidence type="ECO:0000256" key="3">
    <source>
        <dbReference type="ARBA" id="ARBA00007520"/>
    </source>
</evidence>
<evidence type="ECO:0000256" key="2">
    <source>
        <dbReference type="ARBA" id="ARBA00004141"/>
    </source>
</evidence>
<gene>
    <name evidence="10" type="ORF">NOG11_02755</name>
</gene>
<feature type="transmembrane region" description="Helical" evidence="8">
    <location>
        <begin position="54"/>
        <end position="71"/>
    </location>
</feature>
<evidence type="ECO:0000256" key="7">
    <source>
        <dbReference type="ARBA" id="ARBA00023136"/>
    </source>
</evidence>
<protein>
    <submittedName>
        <fullName evidence="10">TCR/Tet family MFS transporter</fullName>
    </submittedName>
</protein>
<dbReference type="InterPro" id="IPR036259">
    <property type="entry name" value="MFS_trans_sf"/>
</dbReference>
<feature type="transmembrane region" description="Helical" evidence="8">
    <location>
        <begin position="83"/>
        <end position="102"/>
    </location>
</feature>
<feature type="transmembrane region" description="Helical" evidence="8">
    <location>
        <begin position="12"/>
        <end position="34"/>
    </location>
</feature>
<dbReference type="InterPro" id="IPR005829">
    <property type="entry name" value="Sugar_transporter_CS"/>
</dbReference>